<dbReference type="RefSeq" id="WP_128465425.1">
    <property type="nucleotide sequence ID" value="NZ_CP035108.1"/>
</dbReference>
<accession>A0A410JVR7</accession>
<sequence length="158" mass="18356">MRFFFTLLLFVYIALPATAEDLSFVKKMGMKPNSTNMLENIDNNTSKRLIQDMLFADIIMEIAKKYPEDARIIISGQIGDDHQKDADGKYKTWFFIGSYIYGDYLHYRFSVSVKEPFGPGSEKYVEMFEGKLRYDRTKVDYSSVVSETDDNSNLDLKF</sequence>
<name>A0A410JVR7_9BACT</name>
<dbReference type="Proteomes" id="UP000287502">
    <property type="component" value="Chromosome"/>
</dbReference>
<dbReference type="KEGG" id="gtl:EP073_01605"/>
<dbReference type="EMBL" id="CP035108">
    <property type="protein sequence ID" value="QAR32138.1"/>
    <property type="molecule type" value="Genomic_DNA"/>
</dbReference>
<protein>
    <submittedName>
        <fullName evidence="1">Uncharacterized protein</fullName>
    </submittedName>
</protein>
<organism evidence="1 2">
    <name type="scientific">Geovibrio thiophilus</name>
    <dbReference type="NCBI Taxonomy" id="139438"/>
    <lineage>
        <taxon>Bacteria</taxon>
        <taxon>Pseudomonadati</taxon>
        <taxon>Deferribacterota</taxon>
        <taxon>Deferribacteres</taxon>
        <taxon>Deferribacterales</taxon>
        <taxon>Geovibrionaceae</taxon>
        <taxon>Geovibrio</taxon>
    </lineage>
</organism>
<reference evidence="1 2" key="1">
    <citation type="submission" date="2019-01" db="EMBL/GenBank/DDBJ databases">
        <title>Geovibrio thiophilus DSM 11263, complete genome.</title>
        <authorList>
            <person name="Spring S."/>
            <person name="Bunk B."/>
            <person name="Sproer C."/>
        </authorList>
    </citation>
    <scope>NUCLEOTIDE SEQUENCE [LARGE SCALE GENOMIC DNA]</scope>
    <source>
        <strain evidence="1 2">DSM 11263</strain>
    </source>
</reference>
<dbReference type="AlphaFoldDB" id="A0A410JVR7"/>
<evidence type="ECO:0000313" key="2">
    <source>
        <dbReference type="Proteomes" id="UP000287502"/>
    </source>
</evidence>
<keyword evidence="2" id="KW-1185">Reference proteome</keyword>
<proteinExistence type="predicted"/>
<evidence type="ECO:0000313" key="1">
    <source>
        <dbReference type="EMBL" id="QAR32138.1"/>
    </source>
</evidence>
<gene>
    <name evidence="1" type="ORF">EP073_01605</name>
</gene>